<feature type="region of interest" description="Disordered" evidence="1">
    <location>
        <begin position="301"/>
        <end position="338"/>
    </location>
</feature>
<accession>A0A0F9FBP6</accession>
<dbReference type="EMBL" id="LAZR01021930">
    <property type="protein sequence ID" value="KKL83628.1"/>
    <property type="molecule type" value="Genomic_DNA"/>
</dbReference>
<feature type="compositionally biased region" description="Gly residues" evidence="1">
    <location>
        <begin position="311"/>
        <end position="337"/>
    </location>
</feature>
<name>A0A0F9FBP6_9ZZZZ</name>
<organism evidence="2">
    <name type="scientific">marine sediment metagenome</name>
    <dbReference type="NCBI Taxonomy" id="412755"/>
    <lineage>
        <taxon>unclassified sequences</taxon>
        <taxon>metagenomes</taxon>
        <taxon>ecological metagenomes</taxon>
    </lineage>
</organism>
<comment type="caution">
    <text evidence="2">The sequence shown here is derived from an EMBL/GenBank/DDBJ whole genome shotgun (WGS) entry which is preliminary data.</text>
</comment>
<dbReference type="AlphaFoldDB" id="A0A0F9FBP6"/>
<gene>
    <name evidence="2" type="ORF">LCGC14_1972820</name>
</gene>
<reference evidence="2" key="1">
    <citation type="journal article" date="2015" name="Nature">
        <title>Complex archaea that bridge the gap between prokaryotes and eukaryotes.</title>
        <authorList>
            <person name="Spang A."/>
            <person name="Saw J.H."/>
            <person name="Jorgensen S.L."/>
            <person name="Zaremba-Niedzwiedzka K."/>
            <person name="Martijn J."/>
            <person name="Lind A.E."/>
            <person name="van Eijk R."/>
            <person name="Schleper C."/>
            <person name="Guy L."/>
            <person name="Ettema T.J."/>
        </authorList>
    </citation>
    <scope>NUCLEOTIDE SEQUENCE</scope>
</reference>
<protein>
    <submittedName>
        <fullName evidence="2">Uncharacterized protein</fullName>
    </submittedName>
</protein>
<proteinExistence type="predicted"/>
<evidence type="ECO:0000313" key="2">
    <source>
        <dbReference type="EMBL" id="KKL83628.1"/>
    </source>
</evidence>
<evidence type="ECO:0000256" key="1">
    <source>
        <dbReference type="SAM" id="MobiDB-lite"/>
    </source>
</evidence>
<feature type="non-terminal residue" evidence="2">
    <location>
        <position position="1"/>
    </location>
</feature>
<sequence>EVYRNPDSEDGDVIWAEHIDGATLYPTLDDDFPVMQKVPEIIDRIVTFPSHAIERIFMTPRTEIKRKGWGMAPPEKIYLGLEMLYRGDRYYANLLLDTPEAGILDLMDFSEKNAKEWLSSTKELFQGIDGMKVPVLYEHKVPAKWIPLNRPPIDMLYDKTTIKYAQIVAAGYGMRLSDIGMSELGGEKTLAGVIRGERQTRRSGFALVRSKMANHFNSLLPKHLKWVWEEKDEESQVARGRALQTVGQALSTLTQGMAPLMSAEEARQELVATGLLEVDIDPKKLPEVEQDSQPFPFGQPGADGMGQFAGAPGGNKGGGQGKNGGGKVPPAQGGRGQGFMSRTFDRLTGRDRVPDEEVDDALAPAHEGPESLNPERLLAMMDEIVGPGLRMIPEAAQDVRLRRLIKAATRAMVPSVERIFVQLSDDQIDDYWLSEMNKLEFEQESILDSITVRQTQNEIREQLEIHLEDDPWWRVASEWDKLEILEVYAKAYTLGIEEQAVNILRALYEEGLASRPYFGPAISFDLVNVAELANLEATAADFVTFVDDGTKYFLKRIISAGVRKGLSSPRIAAAIRDGAKAEALLRDDGFVQEAINEIKTGMIEMSEARANSITNFEIKKAANKGHLDQLSKSGLKTKAWVHLGERGKRIREMSIHAHSAQLPKTPDL</sequence>